<dbReference type="InterPro" id="IPR012910">
    <property type="entry name" value="Plug_dom"/>
</dbReference>
<name>A0A2N5WYH8_9GAMM</name>
<evidence type="ECO:0000259" key="11">
    <source>
        <dbReference type="Pfam" id="PF00593"/>
    </source>
</evidence>
<evidence type="ECO:0000256" key="2">
    <source>
        <dbReference type="ARBA" id="ARBA00022448"/>
    </source>
</evidence>
<evidence type="ECO:0000256" key="5">
    <source>
        <dbReference type="ARBA" id="ARBA00023077"/>
    </source>
</evidence>
<dbReference type="InterPro" id="IPR000531">
    <property type="entry name" value="Beta-barrel_TonB"/>
</dbReference>
<dbReference type="InterPro" id="IPR039426">
    <property type="entry name" value="TonB-dep_rcpt-like"/>
</dbReference>
<sequence length="858" mass="91610">MQKFKKTLLASAIVAVVPSIGAMPANAQGGVNQLEEVVVTGTRKEGLAPTETLSPIDLIGGKALVNQGAFDLTDSLTKISPALNTQRFPIADGTAFVRPVTLRNLSPDHTLVLMNGTRRHRSALVNLQLAPLGTVNQGSQGVDFQTFPSAAIKRIEVLRDGASAQYGSDAIAGVVNVILNDAAEGFTVSGQYGEYQEGDGERTSVAANGGLGLGDAGFLNLTAEYSESDTTSRGQARPDAAAVADIVGKSQVPYDGLGQRWGDPEIETWKFVANTAYTFSDALEVYGTGTYMDQETTGGFFYRGPVLPGDLNKDLPARTTLKIDADGDGFADAAAQDLVDSILAQGLTPGDYLTANADSPSGFDLLNPINTLFPGGYSPLFGADIADYELVFGGRGELGDMGLSYDVRGRYGENEVEYNLVDSINPSLGALSPTDFNPGTLTQEESSVNADFVKTFDSSPLNLGFGLEWRNETYIIDKGDAASTAVGPTFAVFGLGSDGFQGFSPESVGEFESDSWAAYVDVETDITDNLSGAIAVRYEDYDEFGDTTDWKISARYNFTDNFALRATANTGFRAPSPGQVNTLNVTTTADSSGNLIPTGTYPVDNPISQVLGSQPLSPEESESFTLGLVWTPGDRYSITVDYYDISIDDRLALVQNTLNQDNVDELAGIGFENAELLLNAGAAYFANGFDTNVSGIDISVSAWYDLWGGTLVTDWRHNWNEQEIDNVKNSSIGPDRVFDLENQVPENSSVLTFDYERDAMTGLVRLNYYDEWSSTGGLFGPGDASDAATYGSTVLVDVEFSYTFADHYTVSVGGENVFDETPDDEADGTLGFLGAVSSVTSPYGFNGAFWYARVSASF</sequence>
<dbReference type="SUPFAM" id="SSF56935">
    <property type="entry name" value="Porins"/>
    <property type="match status" value="1"/>
</dbReference>
<keyword evidence="4 8" id="KW-0812">Transmembrane</keyword>
<dbReference type="Proteomes" id="UP000235005">
    <property type="component" value="Unassembled WGS sequence"/>
</dbReference>
<dbReference type="PANTHER" id="PTHR47234">
    <property type="match status" value="1"/>
</dbReference>
<keyword evidence="13" id="KW-0675">Receptor</keyword>
<organism evidence="13 14">
    <name type="scientific">Pseudohalioglobus lutimaris</name>
    <dbReference type="NCBI Taxonomy" id="1737061"/>
    <lineage>
        <taxon>Bacteria</taxon>
        <taxon>Pseudomonadati</taxon>
        <taxon>Pseudomonadota</taxon>
        <taxon>Gammaproteobacteria</taxon>
        <taxon>Cellvibrionales</taxon>
        <taxon>Halieaceae</taxon>
        <taxon>Pseudohalioglobus</taxon>
    </lineage>
</organism>
<evidence type="ECO:0000256" key="9">
    <source>
        <dbReference type="RuleBase" id="RU003357"/>
    </source>
</evidence>
<proteinExistence type="inferred from homology"/>
<gene>
    <name evidence="13" type="ORF">C0039_17715</name>
</gene>
<dbReference type="OrthoDB" id="9805434at2"/>
<evidence type="ECO:0000256" key="3">
    <source>
        <dbReference type="ARBA" id="ARBA00022452"/>
    </source>
</evidence>
<dbReference type="RefSeq" id="WP_101518823.1">
    <property type="nucleotide sequence ID" value="NZ_PKUS01000032.1"/>
</dbReference>
<evidence type="ECO:0000256" key="1">
    <source>
        <dbReference type="ARBA" id="ARBA00004571"/>
    </source>
</evidence>
<evidence type="ECO:0000256" key="7">
    <source>
        <dbReference type="ARBA" id="ARBA00023237"/>
    </source>
</evidence>
<keyword evidence="14" id="KW-1185">Reference proteome</keyword>
<keyword evidence="5 9" id="KW-0798">TonB box</keyword>
<keyword evidence="7 8" id="KW-0998">Cell outer membrane</keyword>
<keyword evidence="10" id="KW-0732">Signal</keyword>
<dbReference type="AlphaFoldDB" id="A0A2N5WYH8"/>
<evidence type="ECO:0000256" key="8">
    <source>
        <dbReference type="PROSITE-ProRule" id="PRU01360"/>
    </source>
</evidence>
<comment type="subcellular location">
    <subcellularLocation>
        <location evidence="1 8">Cell outer membrane</location>
        <topology evidence="1 8">Multi-pass membrane protein</topology>
    </subcellularLocation>
</comment>
<evidence type="ECO:0000313" key="13">
    <source>
        <dbReference type="EMBL" id="PLW67279.1"/>
    </source>
</evidence>
<accession>A0A2N5WYH8</accession>
<evidence type="ECO:0000256" key="6">
    <source>
        <dbReference type="ARBA" id="ARBA00023136"/>
    </source>
</evidence>
<dbReference type="InterPro" id="IPR036942">
    <property type="entry name" value="Beta-barrel_TonB_sf"/>
</dbReference>
<feature type="chain" id="PRO_5014756333" evidence="10">
    <location>
        <begin position="28"/>
        <end position="858"/>
    </location>
</feature>
<evidence type="ECO:0000259" key="12">
    <source>
        <dbReference type="Pfam" id="PF07715"/>
    </source>
</evidence>
<comment type="similarity">
    <text evidence="8 9">Belongs to the TonB-dependent receptor family.</text>
</comment>
<dbReference type="GO" id="GO:0009279">
    <property type="term" value="C:cell outer membrane"/>
    <property type="evidence" value="ECO:0007669"/>
    <property type="project" value="UniProtKB-SubCell"/>
</dbReference>
<comment type="caution">
    <text evidence="13">The sequence shown here is derived from an EMBL/GenBank/DDBJ whole genome shotgun (WGS) entry which is preliminary data.</text>
</comment>
<reference evidence="13 14" key="1">
    <citation type="submission" date="2018-01" db="EMBL/GenBank/DDBJ databases">
        <title>The draft genome sequence of Halioglobus lutimaris HF004.</title>
        <authorList>
            <person name="Du Z.-J."/>
            <person name="Shi M.-J."/>
        </authorList>
    </citation>
    <scope>NUCLEOTIDE SEQUENCE [LARGE SCALE GENOMIC DNA]</scope>
    <source>
        <strain evidence="13 14">HF004</strain>
    </source>
</reference>
<dbReference type="PROSITE" id="PS52016">
    <property type="entry name" value="TONB_DEPENDENT_REC_3"/>
    <property type="match status" value="1"/>
</dbReference>
<keyword evidence="2 8" id="KW-0813">Transport</keyword>
<evidence type="ECO:0000256" key="10">
    <source>
        <dbReference type="SAM" id="SignalP"/>
    </source>
</evidence>
<feature type="domain" description="TonB-dependent receptor-like beta-barrel" evidence="11">
    <location>
        <begin position="350"/>
        <end position="817"/>
    </location>
</feature>
<dbReference type="Pfam" id="PF07715">
    <property type="entry name" value="Plug"/>
    <property type="match status" value="1"/>
</dbReference>
<evidence type="ECO:0000313" key="14">
    <source>
        <dbReference type="Proteomes" id="UP000235005"/>
    </source>
</evidence>
<feature type="signal peptide" evidence="10">
    <location>
        <begin position="1"/>
        <end position="27"/>
    </location>
</feature>
<dbReference type="Gene3D" id="2.170.130.10">
    <property type="entry name" value="TonB-dependent receptor, plug domain"/>
    <property type="match status" value="1"/>
</dbReference>
<dbReference type="EMBL" id="PKUS01000032">
    <property type="protein sequence ID" value="PLW67279.1"/>
    <property type="molecule type" value="Genomic_DNA"/>
</dbReference>
<protein>
    <submittedName>
        <fullName evidence="13">TonB-dependent receptor</fullName>
    </submittedName>
</protein>
<dbReference type="Gene3D" id="2.40.170.20">
    <property type="entry name" value="TonB-dependent receptor, beta-barrel domain"/>
    <property type="match status" value="1"/>
</dbReference>
<dbReference type="Pfam" id="PF00593">
    <property type="entry name" value="TonB_dep_Rec_b-barrel"/>
    <property type="match status" value="1"/>
</dbReference>
<dbReference type="InterPro" id="IPR037066">
    <property type="entry name" value="Plug_dom_sf"/>
</dbReference>
<evidence type="ECO:0000256" key="4">
    <source>
        <dbReference type="ARBA" id="ARBA00022692"/>
    </source>
</evidence>
<keyword evidence="3 8" id="KW-1134">Transmembrane beta strand</keyword>
<dbReference type="PANTHER" id="PTHR47234:SF3">
    <property type="entry name" value="SECRETIN_TONB SHORT N-TERMINAL DOMAIN-CONTAINING PROTEIN"/>
    <property type="match status" value="1"/>
</dbReference>
<feature type="domain" description="TonB-dependent receptor plug" evidence="12">
    <location>
        <begin position="51"/>
        <end position="174"/>
    </location>
</feature>
<keyword evidence="6 8" id="KW-0472">Membrane</keyword>